<sequence length="316" mass="35877">MSGALKITFTVILSVEFIIGNFGNGLIAVVNILALGKRRKISSVDQILTALAISRIGLLWLVLLNWWLSVLYPGRWINERMVGIIHSLWTTFNQLSLWLATSLSIFCCFKIANFSNTIFLYFKVRVKKVVTVTLFVSLFHLCLNIIVINAPEDISVTEYKVNMSYSLSLNDTEISILWFLFANTMFAFIPFVVTLVTFLLLIFSLWKHLRKMQHSAQGCRDASTTAHIRALQTVIASLLLYVLFFSSLVAYLWGSLLLKKKVMLLFTQAARIAFPAVHPCVLILGNTKLRKAFLSILLWLRCRHKEGDLGVQRARA</sequence>
<keyword evidence="4 13" id="KW-0716">Sensory transduction</keyword>
<evidence type="ECO:0000256" key="5">
    <source>
        <dbReference type="ARBA" id="ARBA00022692"/>
    </source>
</evidence>
<keyword evidence="10" id="KW-0325">Glycoprotein</keyword>
<evidence type="ECO:0000256" key="10">
    <source>
        <dbReference type="ARBA" id="ARBA00023180"/>
    </source>
</evidence>
<evidence type="ECO:0000256" key="1">
    <source>
        <dbReference type="ARBA" id="ARBA00004141"/>
    </source>
</evidence>
<evidence type="ECO:0000256" key="7">
    <source>
        <dbReference type="ARBA" id="ARBA00023040"/>
    </source>
</evidence>
<dbReference type="CDD" id="cd15019">
    <property type="entry name" value="7tm_TAS2R14-like"/>
    <property type="match status" value="1"/>
</dbReference>
<evidence type="ECO:0000313" key="15">
    <source>
        <dbReference type="Proteomes" id="UP001108280"/>
    </source>
</evidence>
<keyword evidence="15" id="KW-1185">Reference proteome</keyword>
<proteinExistence type="inferred from homology"/>
<evidence type="ECO:0000256" key="6">
    <source>
        <dbReference type="ARBA" id="ARBA00022989"/>
    </source>
</evidence>
<gene>
    <name evidence="16" type="primary">LOC100769568</name>
</gene>
<keyword evidence="9 13" id="KW-0675">Receptor</keyword>
<evidence type="ECO:0000256" key="11">
    <source>
        <dbReference type="ARBA" id="ARBA00023224"/>
    </source>
</evidence>
<feature type="transmembrane region" description="Helical" evidence="14">
    <location>
        <begin position="12"/>
        <end position="35"/>
    </location>
</feature>
<evidence type="ECO:0000313" key="16">
    <source>
        <dbReference type="RefSeq" id="XP_027285785.1"/>
    </source>
</evidence>
<dbReference type="InterPro" id="IPR007960">
    <property type="entry name" value="TAS2R"/>
</dbReference>
<reference evidence="16" key="3">
    <citation type="submission" date="2025-08" db="UniProtKB">
        <authorList>
            <consortium name="RefSeq"/>
        </authorList>
    </citation>
    <scope>IDENTIFICATION</scope>
    <source>
        <strain evidence="16">17A/GY</strain>
        <tissue evidence="16">Liver</tissue>
    </source>
</reference>
<protein>
    <recommendedName>
        <fullName evidence="13">Taste receptor type 2</fullName>
    </recommendedName>
</protein>
<dbReference type="AlphaFoldDB" id="A0A9J7GHB6"/>
<dbReference type="Gene3D" id="1.20.1070.10">
    <property type="entry name" value="Rhodopsin 7-helix transmembrane proteins"/>
    <property type="match status" value="1"/>
</dbReference>
<keyword evidence="5 13" id="KW-0812">Transmembrane</keyword>
<feature type="transmembrane region" description="Helical" evidence="14">
    <location>
        <begin position="47"/>
        <end position="68"/>
    </location>
</feature>
<dbReference type="RefSeq" id="XP_027285785.1">
    <property type="nucleotide sequence ID" value="XM_027429984.1"/>
</dbReference>
<name>A0A9J7GHB6_CRIGR</name>
<feature type="transmembrane region" description="Helical" evidence="14">
    <location>
        <begin position="129"/>
        <end position="150"/>
    </location>
</feature>
<dbReference type="OrthoDB" id="8876749at2759"/>
<dbReference type="FunFam" id="1.20.1070.10:FF:000042">
    <property type="entry name" value="Taste receptor type 2 member 7"/>
    <property type="match status" value="1"/>
</dbReference>
<keyword evidence="6 14" id="KW-1133">Transmembrane helix</keyword>
<dbReference type="GO" id="GO:0004930">
    <property type="term" value="F:G protein-coupled receptor activity"/>
    <property type="evidence" value="ECO:0007669"/>
    <property type="project" value="UniProtKB-KW"/>
</dbReference>
<evidence type="ECO:0000256" key="9">
    <source>
        <dbReference type="ARBA" id="ARBA00023170"/>
    </source>
</evidence>
<dbReference type="KEGG" id="cge:100769568"/>
<dbReference type="PANTHER" id="PTHR11394:SF51">
    <property type="entry name" value="TASTE RECEPTOR TYPE 2 MEMBER 116"/>
    <property type="match status" value="1"/>
</dbReference>
<dbReference type="RefSeq" id="XP_003501293.1">
    <property type="nucleotide sequence ID" value="XM_003501245.1"/>
</dbReference>
<evidence type="ECO:0000256" key="12">
    <source>
        <dbReference type="RuleBase" id="RU004423"/>
    </source>
</evidence>
<accession>A0A9J7GHB6</accession>
<dbReference type="GeneID" id="100769568"/>
<feature type="transmembrane region" description="Helical" evidence="14">
    <location>
        <begin position="176"/>
        <end position="203"/>
    </location>
</feature>
<evidence type="ECO:0000256" key="4">
    <source>
        <dbReference type="ARBA" id="ARBA00022606"/>
    </source>
</evidence>
<evidence type="ECO:0000256" key="2">
    <source>
        <dbReference type="ARBA" id="ARBA00007376"/>
    </source>
</evidence>
<organism evidence="15 16">
    <name type="scientific">Cricetulus griseus</name>
    <name type="common">Chinese hamster</name>
    <name type="synonym">Cricetulus barabensis griseus</name>
    <dbReference type="NCBI Taxonomy" id="10029"/>
    <lineage>
        <taxon>Eukaryota</taxon>
        <taxon>Metazoa</taxon>
        <taxon>Chordata</taxon>
        <taxon>Craniata</taxon>
        <taxon>Vertebrata</taxon>
        <taxon>Euteleostomi</taxon>
        <taxon>Mammalia</taxon>
        <taxon>Eutheria</taxon>
        <taxon>Euarchontoglires</taxon>
        <taxon>Glires</taxon>
        <taxon>Rodentia</taxon>
        <taxon>Myomorpha</taxon>
        <taxon>Muroidea</taxon>
        <taxon>Cricetidae</taxon>
        <taxon>Cricetinae</taxon>
        <taxon>Cricetulus</taxon>
    </lineage>
</organism>
<dbReference type="PANTHER" id="PTHR11394">
    <property type="entry name" value="TASTE RECEPTOR TYPE 2"/>
    <property type="match status" value="1"/>
</dbReference>
<comment type="similarity">
    <text evidence="2 12">Belongs to the G-protein coupled receptor T2R family.</text>
</comment>
<evidence type="ECO:0000256" key="13">
    <source>
        <dbReference type="RuleBase" id="RU004424"/>
    </source>
</evidence>
<dbReference type="GO" id="GO:0033038">
    <property type="term" value="F:bitter taste receptor activity"/>
    <property type="evidence" value="ECO:0007669"/>
    <property type="project" value="InterPro"/>
</dbReference>
<evidence type="ECO:0000256" key="8">
    <source>
        <dbReference type="ARBA" id="ARBA00023136"/>
    </source>
</evidence>
<feature type="transmembrane region" description="Helical" evidence="14">
    <location>
        <begin position="97"/>
        <end position="122"/>
    </location>
</feature>
<dbReference type="Proteomes" id="UP001108280">
    <property type="component" value="Chromosome 8"/>
</dbReference>
<evidence type="ECO:0000256" key="14">
    <source>
        <dbReference type="SAM" id="Phobius"/>
    </source>
</evidence>
<keyword evidence="7 13" id="KW-0297">G-protein coupled receptor</keyword>
<reference evidence="15" key="2">
    <citation type="journal article" date="2020" name="Biotechnol. Bioeng.">
        <title>Chromosome-scale scaffolds for the Chinese hamster reference genome assembly to facilitate the study of the CHO epigenome.</title>
        <authorList>
            <person name="Hilliard W."/>
            <person name="MacDonald M."/>
            <person name="Lee K.H."/>
        </authorList>
    </citation>
    <scope>NUCLEOTIDE SEQUENCE [LARGE SCALE GENOMIC DNA]</scope>
    <source>
        <strain evidence="15">17A/GY</strain>
    </source>
</reference>
<keyword evidence="11 13" id="KW-0807">Transducer</keyword>
<reference evidence="15" key="1">
    <citation type="journal article" date="2018" name="Biotechnol. Bioeng.">
        <title>A reference genome of the Chinese hamster based on a hybrid assembly strategy.</title>
        <authorList>
            <person name="Rupp O."/>
            <person name="MacDonald M.L."/>
            <person name="Li S."/>
            <person name="Dhiman H."/>
            <person name="Polson S."/>
            <person name="Griep S."/>
            <person name="Heffner K."/>
            <person name="Hernandez I."/>
            <person name="Brinkrolf K."/>
            <person name="Jadhav V."/>
            <person name="Samoudi M."/>
            <person name="Hao H."/>
            <person name="Kingham B."/>
            <person name="Goesmann A."/>
            <person name="Betenbaugh M.J."/>
            <person name="Lewis N.E."/>
            <person name="Borth N."/>
            <person name="Lee K.H."/>
        </authorList>
    </citation>
    <scope>NUCLEOTIDE SEQUENCE [LARGE SCALE GENOMIC DNA]</scope>
    <source>
        <strain evidence="15">17A/GY</strain>
    </source>
</reference>
<keyword evidence="3 13" id="KW-0919">Taste</keyword>
<dbReference type="SUPFAM" id="SSF81321">
    <property type="entry name" value="Family A G protein-coupled receptor-like"/>
    <property type="match status" value="1"/>
</dbReference>
<comment type="subcellular location">
    <subcellularLocation>
        <location evidence="1 13">Membrane</location>
        <topology evidence="1 13">Multi-pass membrane protein</topology>
    </subcellularLocation>
</comment>
<feature type="transmembrane region" description="Helical" evidence="14">
    <location>
        <begin position="230"/>
        <end position="253"/>
    </location>
</feature>
<keyword evidence="8 13" id="KW-0472">Membrane</keyword>
<dbReference type="GO" id="GO:0016020">
    <property type="term" value="C:membrane"/>
    <property type="evidence" value="ECO:0007669"/>
    <property type="project" value="UniProtKB-SubCell"/>
</dbReference>
<evidence type="ECO:0000256" key="3">
    <source>
        <dbReference type="ARBA" id="ARBA00022480"/>
    </source>
</evidence>
<dbReference type="Pfam" id="PF05296">
    <property type="entry name" value="TAS2R"/>
    <property type="match status" value="1"/>
</dbReference>